<feature type="compositionally biased region" description="Basic and acidic residues" evidence="2">
    <location>
        <begin position="220"/>
        <end position="233"/>
    </location>
</feature>
<feature type="domain" description="Pre-PUA" evidence="3">
    <location>
        <begin position="2"/>
        <end position="90"/>
    </location>
</feature>
<feature type="domain" description="eIF2D winged helix" evidence="4">
    <location>
        <begin position="295"/>
        <end position="376"/>
    </location>
</feature>
<accession>A0AAN9Z5G1</accession>
<dbReference type="InterPro" id="IPR057429">
    <property type="entry name" value="WH_eIF2D"/>
</dbReference>
<dbReference type="Pfam" id="PF26291">
    <property type="entry name" value="SWIB_eIF2D"/>
    <property type="match status" value="1"/>
</dbReference>
<evidence type="ECO:0008006" key="9">
    <source>
        <dbReference type="Google" id="ProtNLM"/>
    </source>
</evidence>
<dbReference type="NCBIfam" id="TIGR00451">
    <property type="entry name" value="unchar_dom_2"/>
    <property type="match status" value="1"/>
</dbReference>
<feature type="compositionally biased region" description="Polar residues" evidence="2">
    <location>
        <begin position="235"/>
        <end position="245"/>
    </location>
</feature>
<evidence type="ECO:0000256" key="2">
    <source>
        <dbReference type="SAM" id="MobiDB-lite"/>
    </source>
</evidence>
<dbReference type="PANTHER" id="PTHR12217:SF4">
    <property type="entry name" value="EUKARYOTIC TRANSLATION INITIATION FACTOR 2D"/>
    <property type="match status" value="1"/>
</dbReference>
<evidence type="ECO:0000256" key="1">
    <source>
        <dbReference type="ARBA" id="ARBA00022490"/>
    </source>
</evidence>
<dbReference type="CDD" id="cd21156">
    <property type="entry name" value="PUA_eIF2d-like"/>
    <property type="match status" value="1"/>
</dbReference>
<dbReference type="GO" id="GO:0003743">
    <property type="term" value="F:translation initiation factor activity"/>
    <property type="evidence" value="ECO:0007669"/>
    <property type="project" value="InterPro"/>
</dbReference>
<dbReference type="InterPro" id="IPR004521">
    <property type="entry name" value="Uncharacterised_CHP00451"/>
</dbReference>
<dbReference type="Gene3D" id="3.10.400.20">
    <property type="match status" value="1"/>
</dbReference>
<dbReference type="SUPFAM" id="SSF88697">
    <property type="entry name" value="PUA domain-like"/>
    <property type="match status" value="1"/>
</dbReference>
<feature type="domain" description="eIF2D SWIB" evidence="5">
    <location>
        <begin position="416"/>
        <end position="455"/>
    </location>
</feature>
<dbReference type="Proteomes" id="UP001378592">
    <property type="component" value="Unassembled WGS sequence"/>
</dbReference>
<dbReference type="InterPro" id="IPR041366">
    <property type="entry name" value="Pre-PUA"/>
</dbReference>
<comment type="caution">
    <text evidence="7">The sequence shown here is derived from an EMBL/GenBank/DDBJ whole genome shotgun (WGS) entry which is preliminary data.</text>
</comment>
<dbReference type="InterPro" id="IPR039757">
    <property type="entry name" value="EIF2D"/>
</dbReference>
<dbReference type="AlphaFoldDB" id="A0AAN9Z5G1"/>
<dbReference type="GO" id="GO:0001731">
    <property type="term" value="P:formation of translation preinitiation complex"/>
    <property type="evidence" value="ECO:0007669"/>
    <property type="project" value="InterPro"/>
</dbReference>
<proteinExistence type="predicted"/>
<dbReference type="InterPro" id="IPR015947">
    <property type="entry name" value="PUA-like_sf"/>
</dbReference>
<evidence type="ECO:0000313" key="7">
    <source>
        <dbReference type="EMBL" id="KAK7862350.1"/>
    </source>
</evidence>
<feature type="region of interest" description="Disordered" evidence="2">
    <location>
        <begin position="210"/>
        <end position="260"/>
    </location>
</feature>
<name>A0AAN9Z5G1_9ORTH</name>
<evidence type="ECO:0000259" key="6">
    <source>
        <dbReference type="Pfam" id="PF26292"/>
    </source>
</evidence>
<dbReference type="EMBL" id="JAZDUA010000279">
    <property type="protein sequence ID" value="KAK7862350.1"/>
    <property type="molecule type" value="Genomic_DNA"/>
</dbReference>
<keyword evidence="1" id="KW-0963">Cytoplasm</keyword>
<feature type="domain" description="Eukaryotic translation initiation factor 2D-like PUA RNA-binding" evidence="6">
    <location>
        <begin position="93"/>
        <end position="179"/>
    </location>
</feature>
<dbReference type="GO" id="GO:0005737">
    <property type="term" value="C:cytoplasm"/>
    <property type="evidence" value="ECO:0007669"/>
    <property type="project" value="UniProtKB-SubCell"/>
</dbReference>
<evidence type="ECO:0000259" key="3">
    <source>
        <dbReference type="Pfam" id="PF17832"/>
    </source>
</evidence>
<dbReference type="InterPro" id="IPR048247">
    <property type="entry name" value="eIF2D_N"/>
</dbReference>
<evidence type="ECO:0000259" key="5">
    <source>
        <dbReference type="Pfam" id="PF26291"/>
    </source>
</evidence>
<sequence>MFSKPFRVKSNSQLKGSEKKKFRNELLKKFSILTEDDLTEIIQNKDVVISTKVLCHSGEHVLVYCVQKLPIVFEVDGIMFPTVYMLWKFPNLLYTFTTWPEVLPKITGGADLMLPGVILKDGFHVKAFGKLEKGDRVAINLSNNCAPIAVGRTALCSMDMYMSAKRGKAVNILHFVGDHLWGYGTKLLAPNLGPPEGIDLDADDEAKGNEIEENQQPGVESEKIEQSEVHKSDPNVPNLQISSKEPNQDESSVKVEDDNATEIEGIPSKLAVKKEDPEKSVVTNGTEQGEKEIMDELIKYCFLKALNTTAKKADYPILSSKFYKLHMLPACPSGKTIDVKKSSHKKLSVFLSNMQMLGVVTVKELTKGVESIMNVNTSHELLRNFIDIFVHDEAGASTSQMVTLDSNCRPEITEMYVVTAAVLPIFRKFDLKKGASIPIATARKLITQYVKEESL</sequence>
<gene>
    <name evidence="7" type="ORF">R5R35_006923</name>
</gene>
<dbReference type="Pfam" id="PF25304">
    <property type="entry name" value="WHD_eIF2D"/>
    <property type="match status" value="1"/>
</dbReference>
<dbReference type="Pfam" id="PF26292">
    <property type="entry name" value="PUA_elF2D"/>
    <property type="match status" value="1"/>
</dbReference>
<organism evidence="7 8">
    <name type="scientific">Gryllus longicercus</name>
    <dbReference type="NCBI Taxonomy" id="2509291"/>
    <lineage>
        <taxon>Eukaryota</taxon>
        <taxon>Metazoa</taxon>
        <taxon>Ecdysozoa</taxon>
        <taxon>Arthropoda</taxon>
        <taxon>Hexapoda</taxon>
        <taxon>Insecta</taxon>
        <taxon>Pterygota</taxon>
        <taxon>Neoptera</taxon>
        <taxon>Polyneoptera</taxon>
        <taxon>Orthoptera</taxon>
        <taxon>Ensifera</taxon>
        <taxon>Gryllidea</taxon>
        <taxon>Grylloidea</taxon>
        <taxon>Gryllidae</taxon>
        <taxon>Gryllinae</taxon>
        <taxon>Gryllus</taxon>
    </lineage>
</organism>
<dbReference type="InterPro" id="IPR058886">
    <property type="entry name" value="SWIB_eIF2D"/>
</dbReference>
<evidence type="ECO:0000313" key="8">
    <source>
        <dbReference type="Proteomes" id="UP001378592"/>
    </source>
</evidence>
<keyword evidence="8" id="KW-1185">Reference proteome</keyword>
<dbReference type="CDD" id="cd11610">
    <property type="entry name" value="eIF2D_N"/>
    <property type="match status" value="1"/>
</dbReference>
<dbReference type="PROSITE" id="PS50890">
    <property type="entry name" value="PUA"/>
    <property type="match status" value="1"/>
</dbReference>
<dbReference type="Pfam" id="PF17832">
    <property type="entry name" value="Pre-PUA"/>
    <property type="match status" value="1"/>
</dbReference>
<evidence type="ECO:0000259" key="4">
    <source>
        <dbReference type="Pfam" id="PF25304"/>
    </source>
</evidence>
<dbReference type="PANTHER" id="PTHR12217">
    <property type="entry name" value="EUKARYOTIC TRANSLATION INITIATION FACTOR 2D"/>
    <property type="match status" value="1"/>
</dbReference>
<dbReference type="FunFam" id="3.10.400.20:FF:000002">
    <property type="entry name" value="Eukaryotic translation initiation factor 2D"/>
    <property type="match status" value="1"/>
</dbReference>
<dbReference type="InterPro" id="IPR048248">
    <property type="entry name" value="PUA_eIF2d-like"/>
</dbReference>
<dbReference type="GO" id="GO:0003723">
    <property type="term" value="F:RNA binding"/>
    <property type="evidence" value="ECO:0007669"/>
    <property type="project" value="InterPro"/>
</dbReference>
<protein>
    <recommendedName>
        <fullName evidence="9">Eukaryotic translation initiation factor 2D</fullName>
    </recommendedName>
</protein>
<reference evidence="7 8" key="1">
    <citation type="submission" date="2024-03" db="EMBL/GenBank/DDBJ databases">
        <title>The genome assembly and annotation of the cricket Gryllus longicercus Weissman &amp; Gray.</title>
        <authorList>
            <person name="Szrajer S."/>
            <person name="Gray D."/>
            <person name="Ylla G."/>
        </authorList>
    </citation>
    <scope>NUCLEOTIDE SEQUENCE [LARGE SCALE GENOMIC DNA]</scope>
    <source>
        <strain evidence="7">DAG 2021-001</strain>
        <tissue evidence="7">Whole body minus gut</tissue>
    </source>
</reference>